<reference evidence="1 2" key="1">
    <citation type="journal article" date="2012" name="Eukaryot. Cell">
        <title>Draft genome sequence of Wickerhamomyces ciferrii NRRL Y-1031 F-60-10.</title>
        <authorList>
            <person name="Schneider J."/>
            <person name="Andrea H."/>
            <person name="Blom J."/>
            <person name="Jaenicke S."/>
            <person name="Ruckert C."/>
            <person name="Schorsch C."/>
            <person name="Szczepanowski R."/>
            <person name="Farwick M."/>
            <person name="Goesmann A."/>
            <person name="Puhler A."/>
            <person name="Schaffer S."/>
            <person name="Tauch A."/>
            <person name="Kohler T."/>
            <person name="Brinkrolf K."/>
        </authorList>
    </citation>
    <scope>NUCLEOTIDE SEQUENCE [LARGE SCALE GENOMIC DNA]</scope>
    <source>
        <strain evidence="2">ATCC 14091 / BCRC 22168 / CBS 111 / JCM 3599 / NBRC 0793 / NRRL Y-1031 F-60-10</strain>
    </source>
</reference>
<dbReference type="InParanoid" id="K0KFM5"/>
<evidence type="ECO:0000313" key="1">
    <source>
        <dbReference type="EMBL" id="CCH41037.1"/>
    </source>
</evidence>
<keyword evidence="2" id="KW-1185">Reference proteome</keyword>
<name>K0KFM5_WICCF</name>
<gene>
    <name evidence="1" type="ORF">BN7_574</name>
</gene>
<sequence>MSLLHNYNLNSPLNSNPFDMDFNQQSNHNKMESKIIYKFIINHSFNLIISKYGSKFHNLNIENLNQFITILFQRLNLTLYDLQKLIIILIKYLSIIIAPLKISIKQLILGVLIKIHGKGKYNWCVISGLSMESIDNLIGMIEINDEFVKVDHEEVLELNGYMKNLIYSKFEVV</sequence>
<dbReference type="Proteomes" id="UP000009328">
    <property type="component" value="Unassembled WGS sequence"/>
</dbReference>
<dbReference type="HOGENOM" id="CLU_1548821_0_0_1"/>
<accession>K0KFM5</accession>
<protein>
    <submittedName>
        <fullName evidence="1">Uncharacterized protein</fullName>
    </submittedName>
</protein>
<organism evidence="1 2">
    <name type="scientific">Wickerhamomyces ciferrii (strain ATCC 14091 / BCRC 22168 / CBS 111 / JCM 3599 / NBRC 0793 / NRRL Y-1031 F-60-10)</name>
    <name type="common">Yeast</name>
    <name type="synonym">Pichia ciferrii</name>
    <dbReference type="NCBI Taxonomy" id="1206466"/>
    <lineage>
        <taxon>Eukaryota</taxon>
        <taxon>Fungi</taxon>
        <taxon>Dikarya</taxon>
        <taxon>Ascomycota</taxon>
        <taxon>Saccharomycotina</taxon>
        <taxon>Saccharomycetes</taxon>
        <taxon>Phaffomycetales</taxon>
        <taxon>Wickerhamomycetaceae</taxon>
        <taxon>Wickerhamomyces</taxon>
    </lineage>
</organism>
<dbReference type="EMBL" id="CAIF01000011">
    <property type="protein sequence ID" value="CCH41037.1"/>
    <property type="molecule type" value="Genomic_DNA"/>
</dbReference>
<comment type="caution">
    <text evidence="1">The sequence shown here is derived from an EMBL/GenBank/DDBJ whole genome shotgun (WGS) entry which is preliminary data.</text>
</comment>
<proteinExistence type="predicted"/>
<evidence type="ECO:0000313" key="2">
    <source>
        <dbReference type="Proteomes" id="UP000009328"/>
    </source>
</evidence>
<dbReference type="AlphaFoldDB" id="K0KFM5"/>